<organism evidence="2 3">
    <name type="scientific">Euplotes crassus</name>
    <dbReference type="NCBI Taxonomy" id="5936"/>
    <lineage>
        <taxon>Eukaryota</taxon>
        <taxon>Sar</taxon>
        <taxon>Alveolata</taxon>
        <taxon>Ciliophora</taxon>
        <taxon>Intramacronucleata</taxon>
        <taxon>Spirotrichea</taxon>
        <taxon>Hypotrichia</taxon>
        <taxon>Euplotida</taxon>
        <taxon>Euplotidae</taxon>
        <taxon>Moneuplotes</taxon>
    </lineage>
</organism>
<evidence type="ECO:0000313" key="3">
    <source>
        <dbReference type="Proteomes" id="UP001295684"/>
    </source>
</evidence>
<evidence type="ECO:0000313" key="2">
    <source>
        <dbReference type="EMBL" id="CAI2377222.1"/>
    </source>
</evidence>
<dbReference type="SUPFAM" id="SSF49764">
    <property type="entry name" value="HSP20-like chaperones"/>
    <property type="match status" value="1"/>
</dbReference>
<dbReference type="EMBL" id="CAMPGE010018844">
    <property type="protein sequence ID" value="CAI2377222.1"/>
    <property type="molecule type" value="Genomic_DNA"/>
</dbReference>
<dbReference type="Gene3D" id="2.60.40.790">
    <property type="match status" value="1"/>
</dbReference>
<dbReference type="PANTHER" id="PTHR13164">
    <property type="entry name" value="CALICYLIN BINDING PROTEIN"/>
    <property type="match status" value="1"/>
</dbReference>
<sequence>METASESFYIHLIPRDLGQIKESFKISVNTNEEGTVSKLYRDIYAYLETRNDGNKVYHINGIRNKKTGEDLPHDRFISSYFSPRSNDVYCMLDCSIDASKHVKPLESKPKEESKKQVRKSAEGVTQDEVDNILNSYDGKVKAITKYSWYEASNQKWIKAIISIDGIKDIPKEDIDVKFGERTVDIFVKNAGPNKNLIYHFGCRRTQKPVIAAECKWSLKSDGIQVSLKKKDKKDSWMSFYKEKVGDVDSEFEDDVIRQIKK</sequence>
<dbReference type="PANTHER" id="PTHR13164:SF3">
    <property type="entry name" value="CALCYCLIN-BINDING PROTEIN"/>
    <property type="match status" value="1"/>
</dbReference>
<proteinExistence type="predicted"/>
<dbReference type="Pfam" id="PF04969">
    <property type="entry name" value="CS"/>
    <property type="match status" value="1"/>
</dbReference>
<dbReference type="Proteomes" id="UP001295684">
    <property type="component" value="Unassembled WGS sequence"/>
</dbReference>
<name>A0AAD1XR18_EUPCR</name>
<comment type="caution">
    <text evidence="2">The sequence shown here is derived from an EMBL/GenBank/DDBJ whole genome shotgun (WGS) entry which is preliminary data.</text>
</comment>
<accession>A0AAD1XR18</accession>
<keyword evidence="3" id="KW-1185">Reference proteome</keyword>
<dbReference type="AlphaFoldDB" id="A0AAD1XR18"/>
<dbReference type="PROSITE" id="PS51203">
    <property type="entry name" value="CS"/>
    <property type="match status" value="1"/>
</dbReference>
<dbReference type="InterPro" id="IPR052289">
    <property type="entry name" value="Calcyclin-binding_UBL-bridge"/>
</dbReference>
<dbReference type="InterPro" id="IPR008978">
    <property type="entry name" value="HSP20-like_chaperone"/>
</dbReference>
<reference evidence="2" key="1">
    <citation type="submission" date="2023-07" db="EMBL/GenBank/DDBJ databases">
        <authorList>
            <consortium name="AG Swart"/>
            <person name="Singh M."/>
            <person name="Singh A."/>
            <person name="Seah K."/>
            <person name="Emmerich C."/>
        </authorList>
    </citation>
    <scope>NUCLEOTIDE SEQUENCE</scope>
    <source>
        <strain evidence="2">DP1</strain>
    </source>
</reference>
<dbReference type="InterPro" id="IPR007052">
    <property type="entry name" value="CS_dom"/>
</dbReference>
<feature type="domain" description="CS" evidence="1">
    <location>
        <begin position="141"/>
        <end position="240"/>
    </location>
</feature>
<dbReference type="GO" id="GO:0005634">
    <property type="term" value="C:nucleus"/>
    <property type="evidence" value="ECO:0007669"/>
    <property type="project" value="TreeGrafter"/>
</dbReference>
<evidence type="ECO:0000259" key="1">
    <source>
        <dbReference type="PROSITE" id="PS51203"/>
    </source>
</evidence>
<gene>
    <name evidence="2" type="ORF">ECRASSUSDP1_LOCUS18605</name>
</gene>
<protein>
    <recommendedName>
        <fullName evidence="1">CS domain-containing protein</fullName>
    </recommendedName>
</protein>